<dbReference type="AlphaFoldDB" id="A0AAW0CJL9"/>
<dbReference type="Proteomes" id="UP001383192">
    <property type="component" value="Unassembled WGS sequence"/>
</dbReference>
<dbReference type="PANTHER" id="PTHR22642:SF2">
    <property type="entry name" value="PROTEIN LONG AFTER FAR-RED 3"/>
    <property type="match status" value="1"/>
</dbReference>
<dbReference type="EMBL" id="JAYKXP010000040">
    <property type="protein sequence ID" value="KAK7039112.1"/>
    <property type="molecule type" value="Genomic_DNA"/>
</dbReference>
<sequence>MPNSFAWSALVAALALLLVYPTLPAKDAYILCSPPGNRSIHTVDAYNTILECIFVQNSRIIATGSLDEVQREWHSSSKTFPFRVNVAVKHLPPHSVVIPGLSDSHAHILEYGKNAQLPLEEAGSANETVALVRQYILSRKDLYNDRSKIILGGGWDHASWPSGGFPTAADLDADPVIRGRSVVLQSKDCHALWLSTAALDHCGDPAALPHFIEGGVILRDQAGYPTGVLLDNAQGYIKLPEPTEVELQERFYAAVKDALSYGLTSIHDAGLDPISLDFFERSVDCLSA</sequence>
<dbReference type="InterPro" id="IPR013108">
    <property type="entry name" value="Amidohydro_3"/>
</dbReference>
<comment type="caution">
    <text evidence="3">The sequence shown here is derived from an EMBL/GenBank/DDBJ whole genome shotgun (WGS) entry which is preliminary data.</text>
</comment>
<dbReference type="GO" id="GO:0016810">
    <property type="term" value="F:hydrolase activity, acting on carbon-nitrogen (but not peptide) bonds"/>
    <property type="evidence" value="ECO:0007669"/>
    <property type="project" value="InterPro"/>
</dbReference>
<protein>
    <recommendedName>
        <fullName evidence="2">Amidohydrolase 3 domain-containing protein</fullName>
    </recommendedName>
</protein>
<feature type="chain" id="PRO_5043452016" description="Amidohydrolase 3 domain-containing protein" evidence="1">
    <location>
        <begin position="25"/>
        <end position="288"/>
    </location>
</feature>
<reference evidence="3 4" key="1">
    <citation type="submission" date="2024-01" db="EMBL/GenBank/DDBJ databases">
        <title>A draft genome for a cacao thread blight-causing isolate of Paramarasmius palmivorus.</title>
        <authorList>
            <person name="Baruah I.K."/>
            <person name="Bukari Y."/>
            <person name="Amoako-Attah I."/>
            <person name="Meinhardt L.W."/>
            <person name="Bailey B.A."/>
            <person name="Cohen S.P."/>
        </authorList>
    </citation>
    <scope>NUCLEOTIDE SEQUENCE [LARGE SCALE GENOMIC DNA]</scope>
    <source>
        <strain evidence="3 4">GH-12</strain>
    </source>
</reference>
<keyword evidence="1" id="KW-0732">Signal</keyword>
<accession>A0AAW0CJL9</accession>
<evidence type="ECO:0000256" key="1">
    <source>
        <dbReference type="SAM" id="SignalP"/>
    </source>
</evidence>
<organism evidence="3 4">
    <name type="scientific">Paramarasmius palmivorus</name>
    <dbReference type="NCBI Taxonomy" id="297713"/>
    <lineage>
        <taxon>Eukaryota</taxon>
        <taxon>Fungi</taxon>
        <taxon>Dikarya</taxon>
        <taxon>Basidiomycota</taxon>
        <taxon>Agaricomycotina</taxon>
        <taxon>Agaricomycetes</taxon>
        <taxon>Agaricomycetidae</taxon>
        <taxon>Agaricales</taxon>
        <taxon>Marasmiineae</taxon>
        <taxon>Marasmiaceae</taxon>
        <taxon>Paramarasmius</taxon>
    </lineage>
</organism>
<proteinExistence type="predicted"/>
<feature type="signal peptide" evidence="1">
    <location>
        <begin position="1"/>
        <end position="24"/>
    </location>
</feature>
<evidence type="ECO:0000259" key="2">
    <source>
        <dbReference type="Pfam" id="PF07969"/>
    </source>
</evidence>
<gene>
    <name evidence="3" type="ORF">VNI00_010297</name>
</gene>
<evidence type="ECO:0000313" key="3">
    <source>
        <dbReference type="EMBL" id="KAK7039112.1"/>
    </source>
</evidence>
<dbReference type="Gene3D" id="3.10.310.70">
    <property type="match status" value="1"/>
</dbReference>
<dbReference type="Gene3D" id="3.20.20.140">
    <property type="entry name" value="Metal-dependent hydrolases"/>
    <property type="match status" value="1"/>
</dbReference>
<evidence type="ECO:0000313" key="4">
    <source>
        <dbReference type="Proteomes" id="UP001383192"/>
    </source>
</evidence>
<dbReference type="InterPro" id="IPR011059">
    <property type="entry name" value="Metal-dep_hydrolase_composite"/>
</dbReference>
<feature type="domain" description="Amidohydrolase 3" evidence="2">
    <location>
        <begin position="96"/>
        <end position="272"/>
    </location>
</feature>
<dbReference type="PANTHER" id="PTHR22642">
    <property type="entry name" value="IMIDAZOLONEPROPIONASE"/>
    <property type="match status" value="1"/>
</dbReference>
<keyword evidence="4" id="KW-1185">Reference proteome</keyword>
<dbReference type="Pfam" id="PF07969">
    <property type="entry name" value="Amidohydro_3"/>
    <property type="match status" value="1"/>
</dbReference>
<dbReference type="Gene3D" id="2.30.40.10">
    <property type="entry name" value="Urease, subunit C, domain 1"/>
    <property type="match status" value="1"/>
</dbReference>
<name>A0AAW0CJL9_9AGAR</name>